<organism evidence="1 2">
    <name type="scientific">Punica granatum</name>
    <name type="common">Pomegranate</name>
    <dbReference type="NCBI Taxonomy" id="22663"/>
    <lineage>
        <taxon>Eukaryota</taxon>
        <taxon>Viridiplantae</taxon>
        <taxon>Streptophyta</taxon>
        <taxon>Embryophyta</taxon>
        <taxon>Tracheophyta</taxon>
        <taxon>Spermatophyta</taxon>
        <taxon>Magnoliopsida</taxon>
        <taxon>eudicotyledons</taxon>
        <taxon>Gunneridae</taxon>
        <taxon>Pentapetalae</taxon>
        <taxon>rosids</taxon>
        <taxon>malvids</taxon>
        <taxon>Myrtales</taxon>
        <taxon>Lythraceae</taxon>
        <taxon>Punica</taxon>
    </lineage>
</organism>
<dbReference type="STRING" id="22663.A0A2I0L8X8"/>
<evidence type="ECO:0000313" key="2">
    <source>
        <dbReference type="Proteomes" id="UP000233551"/>
    </source>
</evidence>
<protein>
    <submittedName>
        <fullName evidence="1">Uncharacterized protein</fullName>
    </submittedName>
</protein>
<accession>A0A2I0L8X8</accession>
<dbReference type="PROSITE" id="PS51277">
    <property type="entry name" value="BURP"/>
    <property type="match status" value="1"/>
</dbReference>
<dbReference type="AlphaFoldDB" id="A0A2I0L8X8"/>
<dbReference type="PANTHER" id="PTHR31236">
    <property type="entry name" value="BURP DOMAIN PROTEIN USPL1-LIKE"/>
    <property type="match status" value="1"/>
</dbReference>
<evidence type="ECO:0000313" key="1">
    <source>
        <dbReference type="EMBL" id="PKI77152.1"/>
    </source>
</evidence>
<dbReference type="EMBL" id="PGOL01000104">
    <property type="protein sequence ID" value="PKI77152.1"/>
    <property type="molecule type" value="Genomic_DNA"/>
</dbReference>
<keyword evidence="2" id="KW-1185">Reference proteome</keyword>
<dbReference type="InterPro" id="IPR004873">
    <property type="entry name" value="BURP_dom"/>
</dbReference>
<dbReference type="Proteomes" id="UP000233551">
    <property type="component" value="Unassembled WGS sequence"/>
</dbReference>
<sequence>MGSDNLVICSLVFLKLLSINRARLPQEEYWTSKLPSTQMPESVRDILPPAGEMHATDEAYNGRAYVVSKHECSDRIDPSLYFLRKDLHVGNTMTLQFIEKTNPAVFFPGQVVRLFPFSSGRLAEILNRFLVKISSAEADEIEKTLKICEMVPAFDEEHRQCVTSLESMINCATTRVGKGAKAVTTSVDKDTQSVKRNYTIKRILRCSEGTGWRCAIN</sequence>
<reference evidence="1 2" key="1">
    <citation type="submission" date="2017-11" db="EMBL/GenBank/DDBJ databases">
        <title>De-novo sequencing of pomegranate (Punica granatum L.) genome.</title>
        <authorList>
            <person name="Akparov Z."/>
            <person name="Amiraslanov A."/>
            <person name="Hajiyeva S."/>
            <person name="Abbasov M."/>
            <person name="Kaur K."/>
            <person name="Hamwieh A."/>
            <person name="Solovyev V."/>
            <person name="Salamov A."/>
            <person name="Braich B."/>
            <person name="Kosarev P."/>
            <person name="Mahmoud A."/>
            <person name="Hajiyev E."/>
            <person name="Babayeva S."/>
            <person name="Izzatullayeva V."/>
            <person name="Mammadov A."/>
            <person name="Mammadov A."/>
            <person name="Sharifova S."/>
            <person name="Ojaghi J."/>
            <person name="Eynullazada K."/>
            <person name="Bayramov B."/>
            <person name="Abdulazimova A."/>
            <person name="Shahmuradov I."/>
        </authorList>
    </citation>
    <scope>NUCLEOTIDE SEQUENCE [LARGE SCALE GENOMIC DNA]</scope>
    <source>
        <strain evidence="2">cv. AG2017</strain>
        <tissue evidence="1">Leaf</tissue>
    </source>
</reference>
<gene>
    <name evidence="1" type="ORF">CRG98_002434</name>
</gene>
<dbReference type="OrthoDB" id="1744491at2759"/>
<dbReference type="InterPro" id="IPR044816">
    <property type="entry name" value="BURP"/>
</dbReference>
<dbReference type="PANTHER" id="PTHR31236:SF2">
    <property type="entry name" value="BURP DOMAIN PROTEIN RD22"/>
    <property type="match status" value="1"/>
</dbReference>
<proteinExistence type="predicted"/>
<name>A0A2I0L8X8_PUNGR</name>
<dbReference type="Pfam" id="PF03181">
    <property type="entry name" value="BURP"/>
    <property type="match status" value="1"/>
</dbReference>
<comment type="caution">
    <text evidence="1">The sequence shown here is derived from an EMBL/GenBank/DDBJ whole genome shotgun (WGS) entry which is preliminary data.</text>
</comment>
<dbReference type="SMART" id="SM01045">
    <property type="entry name" value="BURP"/>
    <property type="match status" value="1"/>
</dbReference>
<dbReference type="GeneID" id="116208022"/>